<dbReference type="Proteomes" id="UP001235840">
    <property type="component" value="Unassembled WGS sequence"/>
</dbReference>
<dbReference type="RefSeq" id="WP_307394939.1">
    <property type="nucleotide sequence ID" value="NZ_BAAADK010000045.1"/>
</dbReference>
<feature type="compositionally biased region" description="Basic and acidic residues" evidence="1">
    <location>
        <begin position="18"/>
        <end position="40"/>
    </location>
</feature>
<comment type="caution">
    <text evidence="2">The sequence shown here is derived from an EMBL/GenBank/DDBJ whole genome shotgun (WGS) entry which is preliminary data.</text>
</comment>
<keyword evidence="3" id="KW-1185">Reference proteome</keyword>
<gene>
    <name evidence="2" type="ORF">J2S11_002512</name>
</gene>
<reference evidence="2 3" key="1">
    <citation type="submission" date="2023-07" db="EMBL/GenBank/DDBJ databases">
        <title>Genomic Encyclopedia of Type Strains, Phase IV (KMG-IV): sequencing the most valuable type-strain genomes for metagenomic binning, comparative biology and taxonomic classification.</title>
        <authorList>
            <person name="Goeker M."/>
        </authorList>
    </citation>
    <scope>NUCLEOTIDE SEQUENCE [LARGE SCALE GENOMIC DNA]</scope>
    <source>
        <strain evidence="2 3">DSM 12751</strain>
    </source>
</reference>
<evidence type="ECO:0000256" key="1">
    <source>
        <dbReference type="SAM" id="MobiDB-lite"/>
    </source>
</evidence>
<evidence type="ECO:0000313" key="2">
    <source>
        <dbReference type="EMBL" id="MDQ0166608.1"/>
    </source>
</evidence>
<accession>A0ABT9W044</accession>
<feature type="region of interest" description="Disordered" evidence="1">
    <location>
        <begin position="1"/>
        <end position="40"/>
    </location>
</feature>
<dbReference type="EMBL" id="JAUSTY010000009">
    <property type="protein sequence ID" value="MDQ0166608.1"/>
    <property type="molecule type" value="Genomic_DNA"/>
</dbReference>
<name>A0ABT9W044_9BACI</name>
<evidence type="ECO:0008006" key="4">
    <source>
        <dbReference type="Google" id="ProtNLM"/>
    </source>
</evidence>
<sequence length="152" mass="17258">MNKRDMVLPQNGVNPNEVAKEEIVESKETDLSPKEEISPEEASFREKVFFEEDESVRLRDGISYKIPPLGIKAAKELMKKLNSVDTAIIIANMIENEAGDTNYNDLLEVLLMGFKPYYPKMTTDYLEEYIDIVTAKEIIDILIGLNGLKKSL</sequence>
<proteinExistence type="predicted"/>
<organism evidence="2 3">
    <name type="scientific">Caldalkalibacillus horti</name>
    <dbReference type="NCBI Taxonomy" id="77523"/>
    <lineage>
        <taxon>Bacteria</taxon>
        <taxon>Bacillati</taxon>
        <taxon>Bacillota</taxon>
        <taxon>Bacilli</taxon>
        <taxon>Bacillales</taxon>
        <taxon>Bacillaceae</taxon>
        <taxon>Caldalkalibacillus</taxon>
    </lineage>
</organism>
<protein>
    <recommendedName>
        <fullName evidence="4">DNA polymerase III subunit gamma/tau</fullName>
    </recommendedName>
</protein>
<evidence type="ECO:0000313" key="3">
    <source>
        <dbReference type="Proteomes" id="UP001235840"/>
    </source>
</evidence>